<feature type="compositionally biased region" description="Polar residues" evidence="1">
    <location>
        <begin position="201"/>
        <end position="226"/>
    </location>
</feature>
<feature type="compositionally biased region" description="Polar residues" evidence="1">
    <location>
        <begin position="161"/>
        <end position="170"/>
    </location>
</feature>
<sequence>MSGYYAKVEEGFDAFCLDIPNLKNVLKREVRIVQGVRSRCDDKTKLSNEPGVEMNETHSLNTEFNGLQAGEGDCDTAVLKMECKAYKLIQQPSDPTNAMITSELNRAFMVFCCQHGIPYLPQNASENDEIYTKHNNGEQKASGNPKQGGSKDSGKSHRESNSSSKGNPTESRSPAQAGAGGAGGGRPPSDSSSSPFSDFSISTVNIVSETSPNPSITSLASTTLPRTRTKKFRKQKSVRVSGEKEAPIQMPKQKPLPPLSAAPSLVSIASTSILTRSDQSPRKPKTVKIKADSADREHLQIRTFSVTGKKQKTANLNQKSISVKKINQKEFALPPAQKSKKIVNLNHEHENLFEEIPPQKMKASIKPLPATFQMPVAPSAIPIPQTVDPPNMTIQKPKESRIYKLKRHRHHHHRPSFYKKFASTQNLKKEKGNEWLSWSTSDESVDEDAEDKEKNRDPKVKERPIDPDLQAFTSSVSHLNQLNNILGLNPYKRVLRSNKCVHVKWQTKSWEFFGVCCNAIIFSMCTLSILRSFLFIFNLEAPYSFSK</sequence>
<feature type="compositionally biased region" description="Basic residues" evidence="1">
    <location>
        <begin position="227"/>
        <end position="237"/>
    </location>
</feature>
<feature type="compositionally biased region" description="Basic and acidic residues" evidence="1">
    <location>
        <begin position="451"/>
        <end position="464"/>
    </location>
</feature>
<feature type="compositionally biased region" description="Low complexity" evidence="1">
    <location>
        <begin position="187"/>
        <end position="200"/>
    </location>
</feature>
<evidence type="ECO:0000313" key="2">
    <source>
        <dbReference type="EMBL" id="CAL8117850.1"/>
    </source>
</evidence>
<feature type="compositionally biased region" description="Polar residues" evidence="1">
    <location>
        <begin position="138"/>
        <end position="147"/>
    </location>
</feature>
<evidence type="ECO:0000313" key="3">
    <source>
        <dbReference type="Proteomes" id="UP001642540"/>
    </source>
</evidence>
<comment type="caution">
    <text evidence="2">The sequence shown here is derived from an EMBL/GenBank/DDBJ whole genome shotgun (WGS) entry which is preliminary data.</text>
</comment>
<proteinExistence type="predicted"/>
<name>A0ABP1R6L3_9HEXA</name>
<reference evidence="2 3" key="1">
    <citation type="submission" date="2024-08" db="EMBL/GenBank/DDBJ databases">
        <authorList>
            <person name="Cucini C."/>
            <person name="Frati F."/>
        </authorList>
    </citation>
    <scope>NUCLEOTIDE SEQUENCE [LARGE SCALE GENOMIC DNA]</scope>
</reference>
<dbReference type="EMBL" id="CAXLJM020000057">
    <property type="protein sequence ID" value="CAL8117850.1"/>
    <property type="molecule type" value="Genomic_DNA"/>
</dbReference>
<keyword evidence="3" id="KW-1185">Reference proteome</keyword>
<organism evidence="2 3">
    <name type="scientific">Orchesella dallaii</name>
    <dbReference type="NCBI Taxonomy" id="48710"/>
    <lineage>
        <taxon>Eukaryota</taxon>
        <taxon>Metazoa</taxon>
        <taxon>Ecdysozoa</taxon>
        <taxon>Arthropoda</taxon>
        <taxon>Hexapoda</taxon>
        <taxon>Collembola</taxon>
        <taxon>Entomobryomorpha</taxon>
        <taxon>Entomobryoidea</taxon>
        <taxon>Orchesellidae</taxon>
        <taxon>Orchesellinae</taxon>
        <taxon>Orchesella</taxon>
    </lineage>
</organism>
<dbReference type="Proteomes" id="UP001642540">
    <property type="component" value="Unassembled WGS sequence"/>
</dbReference>
<feature type="region of interest" description="Disordered" evidence="1">
    <location>
        <begin position="438"/>
        <end position="464"/>
    </location>
</feature>
<feature type="region of interest" description="Disordered" evidence="1">
    <location>
        <begin position="135"/>
        <end position="294"/>
    </location>
</feature>
<accession>A0ABP1R6L3</accession>
<gene>
    <name evidence="2" type="ORF">ODALV1_LOCUS17865</name>
</gene>
<feature type="compositionally biased region" description="Low complexity" evidence="1">
    <location>
        <begin position="261"/>
        <end position="270"/>
    </location>
</feature>
<evidence type="ECO:0000256" key="1">
    <source>
        <dbReference type="SAM" id="MobiDB-lite"/>
    </source>
</evidence>
<protein>
    <submittedName>
        <fullName evidence="2">Uncharacterized protein</fullName>
    </submittedName>
</protein>